<dbReference type="AlphaFoldDB" id="A0A6B0U1F3"/>
<proteinExistence type="predicted"/>
<name>A0A6B0U1F3_IXORI</name>
<reference evidence="1" key="1">
    <citation type="submission" date="2019-12" db="EMBL/GenBank/DDBJ databases">
        <title>An insight into the sialome of adult female Ixodes ricinus ticks feeding for 6 days.</title>
        <authorList>
            <person name="Perner J."/>
            <person name="Ribeiro J.M.C."/>
        </authorList>
    </citation>
    <scope>NUCLEOTIDE SEQUENCE</scope>
    <source>
        <strain evidence="1">Semi-engorged</strain>
        <tissue evidence="1">Salivary glands</tissue>
    </source>
</reference>
<organism evidence="1">
    <name type="scientific">Ixodes ricinus</name>
    <name type="common">Common tick</name>
    <name type="synonym">Acarus ricinus</name>
    <dbReference type="NCBI Taxonomy" id="34613"/>
    <lineage>
        <taxon>Eukaryota</taxon>
        <taxon>Metazoa</taxon>
        <taxon>Ecdysozoa</taxon>
        <taxon>Arthropoda</taxon>
        <taxon>Chelicerata</taxon>
        <taxon>Arachnida</taxon>
        <taxon>Acari</taxon>
        <taxon>Parasitiformes</taxon>
        <taxon>Ixodida</taxon>
        <taxon>Ixodoidea</taxon>
        <taxon>Ixodidae</taxon>
        <taxon>Ixodinae</taxon>
        <taxon>Ixodes</taxon>
    </lineage>
</organism>
<sequence length="67" mass="7735">MITTLIKRLNVGWVVALKIPQMRLVFVMKCQMALHVETKRSALLGCAQQCPRKTETSNIYHETFQET</sequence>
<protein>
    <submittedName>
        <fullName evidence="1">Putative secreted protein</fullName>
    </submittedName>
</protein>
<dbReference type="EMBL" id="GIFC01000172">
    <property type="protein sequence ID" value="MXU82255.1"/>
    <property type="molecule type" value="Transcribed_RNA"/>
</dbReference>
<evidence type="ECO:0000313" key="1">
    <source>
        <dbReference type="EMBL" id="MXU82255.1"/>
    </source>
</evidence>
<accession>A0A6B0U1F3</accession>